<keyword evidence="2" id="KW-1185">Reference proteome</keyword>
<dbReference type="RefSeq" id="WP_338666941.1">
    <property type="nucleotide sequence ID" value="NZ_CP146609.1"/>
</dbReference>
<protein>
    <recommendedName>
        <fullName evidence="3">Lipoprotein</fullName>
    </recommendedName>
</protein>
<gene>
    <name evidence="1" type="ORF">V8V93_12575</name>
</gene>
<organism evidence="1 2">
    <name type="scientific">Pseudodesulfovibrio methanolicus</name>
    <dbReference type="NCBI Taxonomy" id="3126690"/>
    <lineage>
        <taxon>Bacteria</taxon>
        <taxon>Pseudomonadati</taxon>
        <taxon>Thermodesulfobacteriota</taxon>
        <taxon>Desulfovibrionia</taxon>
        <taxon>Desulfovibrionales</taxon>
        <taxon>Desulfovibrionaceae</taxon>
    </lineage>
</organism>
<name>A0ABZ2IRF3_9BACT</name>
<evidence type="ECO:0008006" key="3">
    <source>
        <dbReference type="Google" id="ProtNLM"/>
    </source>
</evidence>
<dbReference type="EMBL" id="CP146609">
    <property type="protein sequence ID" value="WWX21282.1"/>
    <property type="molecule type" value="Genomic_DNA"/>
</dbReference>
<accession>A0ABZ2IRF3</accession>
<evidence type="ECO:0000313" key="2">
    <source>
        <dbReference type="Proteomes" id="UP001385389"/>
    </source>
</evidence>
<sequence>MRQVIPHATRLGVISFFAALFAMLSAIVAITGCGPAVREIDAQREARYAELARLDPAAVLAGRGPATVLLAAMSRSGGVWLEKGLLFPSEVRIVVKNAAFDPSGNRLRISQYYQYPWGPGTDYRENTEAVIPLDGLESFLSPPDPRGSSRCWGVDCNTSTKGAILVHKYFQFIRTDTVSDDKERNETATFWHLYFTVRETAVDAWAALKTLAR</sequence>
<proteinExistence type="predicted"/>
<dbReference type="Proteomes" id="UP001385389">
    <property type="component" value="Chromosome"/>
</dbReference>
<reference evidence="1 2" key="1">
    <citation type="submission" date="2024-03" db="EMBL/GenBank/DDBJ databases">
        <title>Phenotype and Genome Characterization of a Sulfate-Reducing Bacterium Pseudodesulfovibrio sp. strain 5S69, isolated from Petroleum Reservoir in Tatarstan (Russia).</title>
        <authorList>
            <person name="Bidzhieva S.K."/>
            <person name="Kadnikov V."/>
            <person name="Tourova T.P."/>
            <person name="Samigullina S.R."/>
            <person name="Sokolova D.S."/>
            <person name="Poltaraus A.B."/>
            <person name="Avtukh A.N."/>
            <person name="Tereshina V.M."/>
            <person name="Mardanov A.V."/>
            <person name="Nazina T.N."/>
        </authorList>
    </citation>
    <scope>NUCLEOTIDE SEQUENCE [LARGE SCALE GENOMIC DNA]</scope>
    <source>
        <strain evidence="1 2">5S69</strain>
    </source>
</reference>
<dbReference type="PROSITE" id="PS51257">
    <property type="entry name" value="PROKAR_LIPOPROTEIN"/>
    <property type="match status" value="1"/>
</dbReference>
<evidence type="ECO:0000313" key="1">
    <source>
        <dbReference type="EMBL" id="WWX21282.1"/>
    </source>
</evidence>